<keyword evidence="2" id="KW-0812">Transmembrane</keyword>
<evidence type="ECO:0000313" key="4">
    <source>
        <dbReference type="EMBL" id="MBD2196451.1"/>
    </source>
</evidence>
<gene>
    <name evidence="4" type="ORF">H6G24_13235</name>
</gene>
<dbReference type="PANTHER" id="PTHR33222:SF4">
    <property type="entry name" value="PROTEIN CURVATURE THYLAKOID 1A, CHLOROPLASTIC"/>
    <property type="match status" value="1"/>
</dbReference>
<feature type="transmembrane region" description="Helical" evidence="2">
    <location>
        <begin position="101"/>
        <end position="122"/>
    </location>
</feature>
<dbReference type="Pfam" id="PF14159">
    <property type="entry name" value="CAAD"/>
    <property type="match status" value="1"/>
</dbReference>
<protein>
    <submittedName>
        <fullName evidence="4">CAAD domain-containing protein</fullName>
    </submittedName>
</protein>
<keyword evidence="2" id="KW-0472">Membrane</keyword>
<keyword evidence="5" id="KW-1185">Reference proteome</keyword>
<feature type="transmembrane region" description="Helical" evidence="2">
    <location>
        <begin position="72"/>
        <end position="95"/>
    </location>
</feature>
<evidence type="ECO:0000313" key="5">
    <source>
        <dbReference type="Proteomes" id="UP000658514"/>
    </source>
</evidence>
<evidence type="ECO:0000259" key="3">
    <source>
        <dbReference type="Pfam" id="PF14159"/>
    </source>
</evidence>
<proteinExistence type="predicted"/>
<organism evidence="4 5">
    <name type="scientific">Calothrix parietina FACHB-288</name>
    <dbReference type="NCBI Taxonomy" id="2692896"/>
    <lineage>
        <taxon>Bacteria</taxon>
        <taxon>Bacillati</taxon>
        <taxon>Cyanobacteriota</taxon>
        <taxon>Cyanophyceae</taxon>
        <taxon>Nostocales</taxon>
        <taxon>Calotrichaceae</taxon>
        <taxon>Calothrix</taxon>
    </lineage>
</organism>
<accession>A0ABR8ABP7</accession>
<dbReference type="PANTHER" id="PTHR33222">
    <property type="match status" value="1"/>
</dbReference>
<dbReference type="EMBL" id="JACJQH010000018">
    <property type="protein sequence ID" value="MBD2196451.1"/>
    <property type="molecule type" value="Genomic_DNA"/>
</dbReference>
<feature type="domain" description="Cyanobacterial aminoacyl-tRNA synthetase CAAD" evidence="3">
    <location>
        <begin position="59"/>
        <end position="143"/>
    </location>
</feature>
<keyword evidence="2" id="KW-1133">Transmembrane helix</keyword>
<dbReference type="RefSeq" id="WP_190540671.1">
    <property type="nucleotide sequence ID" value="NZ_CAWPNO010000049.1"/>
</dbReference>
<sequence length="144" mass="16251">MTTEQQQMEFANSTSPEASVAITGTNNQNLPKLPPANQSNEQWQQIGRQVADFLAQLPEYVSRFFNQYKQPLVTVFLILSAFVTLKVVLALLSAINTIPLLAPTFELIGIGYTAWFASRYLIKADNRQELTQEIRRFQNQIVGS</sequence>
<reference evidence="4 5" key="1">
    <citation type="journal article" date="2020" name="ISME J.">
        <title>Comparative genomics reveals insights into cyanobacterial evolution and habitat adaptation.</title>
        <authorList>
            <person name="Chen M.Y."/>
            <person name="Teng W.K."/>
            <person name="Zhao L."/>
            <person name="Hu C.X."/>
            <person name="Zhou Y.K."/>
            <person name="Han B.P."/>
            <person name="Song L.R."/>
            <person name="Shu W.S."/>
        </authorList>
    </citation>
    <scope>NUCLEOTIDE SEQUENCE [LARGE SCALE GENOMIC DNA]</scope>
    <source>
        <strain evidence="4 5">FACHB-288</strain>
    </source>
</reference>
<name>A0ABR8ABP7_9CYAN</name>
<dbReference type="InterPro" id="IPR025564">
    <property type="entry name" value="CAAD_dom"/>
</dbReference>
<evidence type="ECO:0000256" key="2">
    <source>
        <dbReference type="SAM" id="Phobius"/>
    </source>
</evidence>
<comment type="caution">
    <text evidence="4">The sequence shown here is derived from an EMBL/GenBank/DDBJ whole genome shotgun (WGS) entry which is preliminary data.</text>
</comment>
<dbReference type="Proteomes" id="UP000658514">
    <property type="component" value="Unassembled WGS sequence"/>
</dbReference>
<dbReference type="InterPro" id="IPR033344">
    <property type="entry name" value="CURT1"/>
</dbReference>
<comment type="subcellular location">
    <subcellularLocation>
        <location evidence="1">Membrane</location>
        <topology evidence="1">Multi-pass membrane protein</topology>
    </subcellularLocation>
</comment>
<evidence type="ECO:0000256" key="1">
    <source>
        <dbReference type="ARBA" id="ARBA00004141"/>
    </source>
</evidence>